<sequence>MASRHDKTKSQFNEVMKDLKHITDHQSDPSQIHIENFIGFTRVPVGLVGPLRVHESGAPGEGEGEGEGEDVYAPLATTEAALVASCSRGCKAFNQCGGIHFETLSDGMSRTPAFKFTSPASALAFARQVPSFQSELTKVAESSSRHLQLLSLTPTVIGSTTHVHFNYTSGDAAGQNMVSIATHRACHWLLSSDRSKPLNIQAFILEGSLSSDKKSSWTNTVNHPRGVEAMAWGSITNEVARATLGCSTEQLHQTFTGMVNGGIRAGIHGNGANAMNVVAAMFIATGQDVASVAEACWNQLTPEYDFETKVLTLSLYVPSLPVGTVGGGTHLDSQREGLEILKCNGRGKKRRLAGLVVAFALALDVSTIAAFTNDTFAQSHDRLRRKAGSAKI</sequence>
<comment type="similarity">
    <text evidence="1">Belongs to the HMG-CoA reductase family.</text>
</comment>
<name>A0A317V1R2_9EURO</name>
<dbReference type="InterPro" id="IPR009029">
    <property type="entry name" value="HMG_CoA_Rdtase_sub-bd_dom_sf"/>
</dbReference>
<dbReference type="PROSITE" id="PS00318">
    <property type="entry name" value="HMG_COA_REDUCTASE_2"/>
    <property type="match status" value="1"/>
</dbReference>
<dbReference type="EMBL" id="MSFL01000043">
    <property type="protein sequence ID" value="PWY66727.1"/>
    <property type="molecule type" value="Genomic_DNA"/>
</dbReference>
<accession>A0A317V1R2</accession>
<dbReference type="InterPro" id="IPR002202">
    <property type="entry name" value="HMG_CoA_Rdtase"/>
</dbReference>
<feature type="transmembrane region" description="Helical" evidence="5">
    <location>
        <begin position="352"/>
        <end position="372"/>
    </location>
</feature>
<dbReference type="PANTHER" id="PTHR10572">
    <property type="entry name" value="3-HYDROXY-3-METHYLGLUTARYL-COENZYME A REDUCTASE"/>
    <property type="match status" value="1"/>
</dbReference>
<dbReference type="GO" id="GO:0016126">
    <property type="term" value="P:sterol biosynthetic process"/>
    <property type="evidence" value="ECO:0007669"/>
    <property type="project" value="UniProtKB-KW"/>
</dbReference>
<evidence type="ECO:0000313" key="7">
    <source>
        <dbReference type="Proteomes" id="UP000247233"/>
    </source>
</evidence>
<evidence type="ECO:0000313" key="6">
    <source>
        <dbReference type="EMBL" id="PWY66727.1"/>
    </source>
</evidence>
<dbReference type="STRING" id="1448321.A0A317V1R2"/>
<keyword evidence="4" id="KW-0443">Lipid metabolism</keyword>
<reference evidence="6 7" key="1">
    <citation type="submission" date="2016-12" db="EMBL/GenBank/DDBJ databases">
        <title>The genomes of Aspergillus section Nigri reveals drivers in fungal speciation.</title>
        <authorList>
            <consortium name="DOE Joint Genome Institute"/>
            <person name="Vesth T.C."/>
            <person name="Nybo J."/>
            <person name="Theobald S."/>
            <person name="Brandl J."/>
            <person name="Frisvad J.C."/>
            <person name="Nielsen K.F."/>
            <person name="Lyhne E.K."/>
            <person name="Kogle M.E."/>
            <person name="Kuo A."/>
            <person name="Riley R."/>
            <person name="Clum A."/>
            <person name="Nolan M."/>
            <person name="Lipzen A."/>
            <person name="Salamov A."/>
            <person name="Henrissat B."/>
            <person name="Wiebenga A."/>
            <person name="De Vries R.P."/>
            <person name="Grigoriev I.V."/>
            <person name="Mortensen U.H."/>
            <person name="Andersen M.R."/>
            <person name="Baker S.E."/>
        </authorList>
    </citation>
    <scope>NUCLEOTIDE SEQUENCE [LARGE SCALE GENOMIC DNA]</scope>
    <source>
        <strain evidence="6 7">CBS 117.55</strain>
    </source>
</reference>
<dbReference type="PANTHER" id="PTHR10572:SF24">
    <property type="entry name" value="3-HYDROXY-3-METHYLGLUTARYL-COENZYME A REDUCTASE"/>
    <property type="match status" value="1"/>
</dbReference>
<dbReference type="InterPro" id="IPR009023">
    <property type="entry name" value="HMG_CoA_Rdtase_NAD(P)-bd_sf"/>
</dbReference>
<dbReference type="Gene3D" id="3.90.770.10">
    <property type="entry name" value="3-hydroxy-3-methylglutaryl-coenzyme A Reductase, Chain A, domain 2"/>
    <property type="match status" value="1"/>
</dbReference>
<proteinExistence type="inferred from homology"/>
<dbReference type="Gene3D" id="3.30.70.420">
    <property type="entry name" value="Hydroxymethylglutaryl-CoA reductase, class I/II, NAD/NADP-binding domain"/>
    <property type="match status" value="1"/>
</dbReference>
<evidence type="ECO:0000256" key="2">
    <source>
        <dbReference type="ARBA" id="ARBA00012999"/>
    </source>
</evidence>
<dbReference type="SUPFAM" id="SSF55035">
    <property type="entry name" value="NAD-binding domain of HMG-CoA reductase"/>
    <property type="match status" value="1"/>
</dbReference>
<dbReference type="VEuPathDB" id="FungiDB:BO70DRAFT_323972"/>
<dbReference type="GO" id="GO:0015936">
    <property type="term" value="P:coenzyme A metabolic process"/>
    <property type="evidence" value="ECO:0007669"/>
    <property type="project" value="InterPro"/>
</dbReference>
<dbReference type="PRINTS" id="PR00071">
    <property type="entry name" value="HMGCOARDTASE"/>
</dbReference>
<protein>
    <recommendedName>
        <fullName evidence="2">hydroxymethylglutaryl-CoA reductase (NADPH)</fullName>
        <ecNumber evidence="2">1.1.1.34</ecNumber>
    </recommendedName>
</protein>
<keyword evidence="4" id="KW-0444">Lipid biosynthesis</keyword>
<keyword evidence="4" id="KW-0753">Steroid metabolism</keyword>
<dbReference type="AlphaFoldDB" id="A0A317V1R2"/>
<dbReference type="Pfam" id="PF00368">
    <property type="entry name" value="HMG-CoA_red"/>
    <property type="match status" value="1"/>
</dbReference>
<dbReference type="Proteomes" id="UP000247233">
    <property type="component" value="Unassembled WGS sequence"/>
</dbReference>
<keyword evidence="5" id="KW-1133">Transmembrane helix</keyword>
<evidence type="ECO:0000256" key="5">
    <source>
        <dbReference type="SAM" id="Phobius"/>
    </source>
</evidence>
<dbReference type="PROSITE" id="PS50065">
    <property type="entry name" value="HMG_COA_REDUCTASE_4"/>
    <property type="match status" value="1"/>
</dbReference>
<comment type="caution">
    <text evidence="6">The sequence shown here is derived from an EMBL/GenBank/DDBJ whole genome shotgun (WGS) entry which is preliminary data.</text>
</comment>
<organism evidence="6 7">
    <name type="scientific">Aspergillus heteromorphus CBS 117.55</name>
    <dbReference type="NCBI Taxonomy" id="1448321"/>
    <lineage>
        <taxon>Eukaryota</taxon>
        <taxon>Fungi</taxon>
        <taxon>Dikarya</taxon>
        <taxon>Ascomycota</taxon>
        <taxon>Pezizomycotina</taxon>
        <taxon>Eurotiomycetes</taxon>
        <taxon>Eurotiomycetidae</taxon>
        <taxon>Eurotiales</taxon>
        <taxon>Aspergillaceae</taxon>
        <taxon>Aspergillus</taxon>
        <taxon>Aspergillus subgen. Circumdati</taxon>
    </lineage>
</organism>
<dbReference type="RefSeq" id="XP_025394857.1">
    <property type="nucleotide sequence ID" value="XM_025540601.1"/>
</dbReference>
<keyword evidence="3" id="KW-0560">Oxidoreductase</keyword>
<keyword evidence="4" id="KW-0756">Sterol biosynthesis</keyword>
<dbReference type="InterPro" id="IPR023076">
    <property type="entry name" value="HMG_CoA_Rdtase_CS"/>
</dbReference>
<dbReference type="EC" id="1.1.1.34" evidence="2"/>
<evidence type="ECO:0000256" key="4">
    <source>
        <dbReference type="ARBA" id="ARBA00023011"/>
    </source>
</evidence>
<gene>
    <name evidence="6" type="ORF">BO70DRAFT_323972</name>
</gene>
<keyword evidence="7" id="KW-1185">Reference proteome</keyword>
<dbReference type="GeneID" id="37062838"/>
<dbReference type="InterPro" id="IPR023074">
    <property type="entry name" value="HMG_CoA_Rdtase_cat_sf"/>
</dbReference>
<evidence type="ECO:0000256" key="3">
    <source>
        <dbReference type="ARBA" id="ARBA00023002"/>
    </source>
</evidence>
<keyword evidence="4" id="KW-1207">Sterol metabolism</keyword>
<dbReference type="GO" id="GO:0004420">
    <property type="term" value="F:hydroxymethylglutaryl-CoA reductase (NADPH) activity"/>
    <property type="evidence" value="ECO:0007669"/>
    <property type="project" value="UniProtKB-EC"/>
</dbReference>
<evidence type="ECO:0000256" key="1">
    <source>
        <dbReference type="ARBA" id="ARBA00007661"/>
    </source>
</evidence>
<keyword evidence="4" id="KW-0752">Steroid biosynthesis</keyword>
<dbReference type="OrthoDB" id="310654at2759"/>
<keyword evidence="5" id="KW-0472">Membrane</keyword>
<keyword evidence="5" id="KW-0812">Transmembrane</keyword>
<dbReference type="SUPFAM" id="SSF56542">
    <property type="entry name" value="Substrate-binding domain of HMG-CoA reductase"/>
    <property type="match status" value="1"/>
</dbReference>